<evidence type="ECO:0000256" key="4">
    <source>
        <dbReference type="ARBA" id="ARBA00023125"/>
    </source>
</evidence>
<dbReference type="GO" id="GO:0000783">
    <property type="term" value="C:nuclear telomere cap complex"/>
    <property type="evidence" value="ECO:0007669"/>
    <property type="project" value="TreeGrafter"/>
</dbReference>
<gene>
    <name evidence="7" type="ORF">PISMIDRAFT_26059</name>
</gene>
<keyword evidence="8" id="KW-1185">Reference proteome</keyword>
<dbReference type="PANTHER" id="PTHR14513">
    <property type="entry name" value="PROTECTION OF TELOMERES 1"/>
    <property type="match status" value="1"/>
</dbReference>
<evidence type="ECO:0000259" key="6">
    <source>
        <dbReference type="SMART" id="SM00976"/>
    </source>
</evidence>
<keyword evidence="3" id="KW-0779">Telomere</keyword>
<dbReference type="CDD" id="cd04497">
    <property type="entry name" value="hPOT1_OB1_like"/>
    <property type="match status" value="1"/>
</dbReference>
<dbReference type="AlphaFoldDB" id="A0A0C9ZNZ7"/>
<accession>A0A0C9ZNZ7</accession>
<keyword evidence="4" id="KW-0238">DNA-binding</keyword>
<dbReference type="STRING" id="765257.A0A0C9ZNZ7"/>
<dbReference type="SUPFAM" id="SSF50249">
    <property type="entry name" value="Nucleic acid-binding proteins"/>
    <property type="match status" value="2"/>
</dbReference>
<proteinExistence type="predicted"/>
<dbReference type="InterPro" id="IPR011564">
    <property type="entry name" value="Telomer_end-bd_POT1/Cdc13"/>
</dbReference>
<evidence type="ECO:0000256" key="3">
    <source>
        <dbReference type="ARBA" id="ARBA00022895"/>
    </source>
</evidence>
<feature type="domain" description="Telomeric single stranded DNA binding POT1/Cdc13" evidence="6">
    <location>
        <begin position="338"/>
        <end position="473"/>
    </location>
</feature>
<dbReference type="GO" id="GO:0098505">
    <property type="term" value="F:G-rich strand telomeric DNA binding"/>
    <property type="evidence" value="ECO:0007669"/>
    <property type="project" value="TreeGrafter"/>
</dbReference>
<name>A0A0C9ZNZ7_9AGAM</name>
<dbReference type="Proteomes" id="UP000054018">
    <property type="component" value="Unassembled WGS sequence"/>
</dbReference>
<evidence type="ECO:0000256" key="1">
    <source>
        <dbReference type="ARBA" id="ARBA00004574"/>
    </source>
</evidence>
<dbReference type="Gene3D" id="2.40.50.140">
    <property type="entry name" value="Nucleic acid-binding proteins"/>
    <property type="match status" value="3"/>
</dbReference>
<organism evidence="7 8">
    <name type="scientific">Pisolithus microcarpus 441</name>
    <dbReference type="NCBI Taxonomy" id="765257"/>
    <lineage>
        <taxon>Eukaryota</taxon>
        <taxon>Fungi</taxon>
        <taxon>Dikarya</taxon>
        <taxon>Basidiomycota</taxon>
        <taxon>Agaricomycotina</taxon>
        <taxon>Agaricomycetes</taxon>
        <taxon>Agaricomycetidae</taxon>
        <taxon>Boletales</taxon>
        <taxon>Sclerodermatineae</taxon>
        <taxon>Pisolithaceae</taxon>
        <taxon>Pisolithus</taxon>
    </lineage>
</organism>
<dbReference type="HOGENOM" id="CLU_009829_0_0_1"/>
<dbReference type="GO" id="GO:0032210">
    <property type="term" value="P:regulation of telomere maintenance via telomerase"/>
    <property type="evidence" value="ECO:0007669"/>
    <property type="project" value="TreeGrafter"/>
</dbReference>
<sequence>MKGPAHSETENKAGKSNCSADTEEDLFHCSRKRSPQDLLHIGRDDWGYVEGMIFMTWRPTNGTRRFSLEVSEDCSISRFAVSFSGRSFPLVETLPFRPRDRICLALKGVEVEARKESSAPHLLPLTLRYTDDIAIKYLSGINEGKIINTWQGHALVDDWYNPGPMRRVSDVIMDDASASAMPPPLLGFRNVDRSTIRPLEDQLQPSDSCASSRHRDSAFSANRVDGARLAKLEKVRLRRKSKKLHASRISAHAEHDISKHTNSNGGVSKHIAPPQPPRHAASVHTNSEVNDKTMPTFPEDNGSVQPMSDTKKLRTDTHAGESGLSIGNAFRTEMGDLFTPLNALRRGHEMINVIGVVLQANAPRRTSTNEWSRSFTVVDPSIASGNGLSAVGVGVTCFQKTYVEWLPQVAEGDVVILRKLKISEFNGMLKAIGYADKLRWAVYDSAANNARPVNRGQAPEEEAIGNGLGYVFTPFWKPSKDGVELQYCRILLTWWKGLRGTEKEVICAQHAIRPSKEHRLLSEASPEVVPDGFFNCTVEILHKFANDCGSCTVYVTDYTSNPHTYPFKPAWCPPGLCDLIFPIEMWDAAKEMVHLMNVGEYWYLYNVRARLGRGGYLEGKMQEASKVTQLNETQLDKFPHLGALLKRKRGFSEGGLSAGLPNSFPYKLFQDVDDTSTFFSCAVEILSVDNDARDGTSIYATDYTYNPSFPRQASIAEWARGLDFRVVRIKLDDAQSQVARDTSVGSFYRILNLRMIRRGDGSDTHGRLGGEDRLILPLTEQQAEQHTTLRMNKDKWKRELMLDRTTWATSPTPQPMANQCESTGYSTIQQVLSDTTCPSTSTVVARAVDFYPFILEDACILRCMKCQADVPLSFKACPSCDDMLETHCKWCYCLYLRLEDDAGDNLNVSLCGEECTLLQDTPADDLHYDRGAFHKFFAKLKPVIGNLVEVHNAWSVNREKVVESPHMRFTIESWAIGDDERGYGLLSCTPA</sequence>
<protein>
    <submittedName>
        <fullName evidence="7">Unplaced genomic scaffold scaffold_1, whole genome shotgun sequence</fullName>
    </submittedName>
</protein>
<dbReference type="SMART" id="SM00976">
    <property type="entry name" value="Telo_bind"/>
    <property type="match status" value="1"/>
</dbReference>
<feature type="region of interest" description="Disordered" evidence="5">
    <location>
        <begin position="199"/>
        <end position="218"/>
    </location>
</feature>
<dbReference type="EMBL" id="KN833685">
    <property type="protein sequence ID" value="KIK31066.1"/>
    <property type="molecule type" value="Genomic_DNA"/>
</dbReference>
<reference evidence="7 8" key="1">
    <citation type="submission" date="2014-04" db="EMBL/GenBank/DDBJ databases">
        <authorList>
            <consortium name="DOE Joint Genome Institute"/>
            <person name="Kuo A."/>
            <person name="Kohler A."/>
            <person name="Costa M.D."/>
            <person name="Nagy L.G."/>
            <person name="Floudas D."/>
            <person name="Copeland A."/>
            <person name="Barry K.W."/>
            <person name="Cichocki N."/>
            <person name="Veneault-Fourrey C."/>
            <person name="LaButti K."/>
            <person name="Lindquist E.A."/>
            <person name="Lipzen A."/>
            <person name="Lundell T."/>
            <person name="Morin E."/>
            <person name="Murat C."/>
            <person name="Sun H."/>
            <person name="Tunlid A."/>
            <person name="Henrissat B."/>
            <person name="Grigoriev I.V."/>
            <person name="Hibbett D.S."/>
            <person name="Martin F."/>
            <person name="Nordberg H.P."/>
            <person name="Cantor M.N."/>
            <person name="Hua S.X."/>
        </authorList>
    </citation>
    <scope>NUCLEOTIDE SEQUENCE [LARGE SCALE GENOMIC DNA]</scope>
    <source>
        <strain evidence="7 8">441</strain>
    </source>
</reference>
<dbReference type="InterPro" id="IPR028389">
    <property type="entry name" value="POT1"/>
</dbReference>
<evidence type="ECO:0000313" key="7">
    <source>
        <dbReference type="EMBL" id="KIK31066.1"/>
    </source>
</evidence>
<dbReference type="PANTHER" id="PTHR14513:SF0">
    <property type="entry name" value="PROTECTION OF TELOMERES PROTEIN 1"/>
    <property type="match status" value="1"/>
</dbReference>
<dbReference type="OrthoDB" id="2186770at2759"/>
<dbReference type="GO" id="GO:0010521">
    <property type="term" value="F:telomerase inhibitor activity"/>
    <property type="evidence" value="ECO:0007669"/>
    <property type="project" value="TreeGrafter"/>
</dbReference>
<dbReference type="Pfam" id="PF02765">
    <property type="entry name" value="POT1"/>
    <property type="match status" value="1"/>
</dbReference>
<comment type="subcellular location">
    <subcellularLocation>
        <location evidence="1">Chromosome</location>
        <location evidence="1">Telomere</location>
    </subcellularLocation>
</comment>
<evidence type="ECO:0000256" key="5">
    <source>
        <dbReference type="SAM" id="MobiDB-lite"/>
    </source>
</evidence>
<dbReference type="InterPro" id="IPR012340">
    <property type="entry name" value="NA-bd_OB-fold"/>
</dbReference>
<feature type="compositionally biased region" description="Basic residues" evidence="5">
    <location>
        <begin position="236"/>
        <end position="246"/>
    </location>
</feature>
<keyword evidence="2" id="KW-0158">Chromosome</keyword>
<feature type="compositionally biased region" description="Basic and acidic residues" evidence="5">
    <location>
        <begin position="309"/>
        <end position="319"/>
    </location>
</feature>
<feature type="region of interest" description="Disordered" evidence="5">
    <location>
        <begin position="236"/>
        <end position="320"/>
    </location>
</feature>
<reference evidence="8" key="2">
    <citation type="submission" date="2015-01" db="EMBL/GenBank/DDBJ databases">
        <title>Evolutionary Origins and Diversification of the Mycorrhizal Mutualists.</title>
        <authorList>
            <consortium name="DOE Joint Genome Institute"/>
            <consortium name="Mycorrhizal Genomics Consortium"/>
            <person name="Kohler A."/>
            <person name="Kuo A."/>
            <person name="Nagy L.G."/>
            <person name="Floudas D."/>
            <person name="Copeland A."/>
            <person name="Barry K.W."/>
            <person name="Cichocki N."/>
            <person name="Veneault-Fourrey C."/>
            <person name="LaButti K."/>
            <person name="Lindquist E.A."/>
            <person name="Lipzen A."/>
            <person name="Lundell T."/>
            <person name="Morin E."/>
            <person name="Murat C."/>
            <person name="Riley R."/>
            <person name="Ohm R."/>
            <person name="Sun H."/>
            <person name="Tunlid A."/>
            <person name="Henrissat B."/>
            <person name="Grigoriev I.V."/>
            <person name="Hibbett D.S."/>
            <person name="Martin F."/>
        </authorList>
    </citation>
    <scope>NUCLEOTIDE SEQUENCE [LARGE SCALE GENOMIC DNA]</scope>
    <source>
        <strain evidence="8">441</strain>
    </source>
</reference>
<evidence type="ECO:0000256" key="2">
    <source>
        <dbReference type="ARBA" id="ARBA00022454"/>
    </source>
</evidence>
<dbReference type="GO" id="GO:0016233">
    <property type="term" value="P:telomere capping"/>
    <property type="evidence" value="ECO:0007669"/>
    <property type="project" value="TreeGrafter"/>
</dbReference>
<evidence type="ECO:0000313" key="8">
    <source>
        <dbReference type="Proteomes" id="UP000054018"/>
    </source>
</evidence>